<dbReference type="SUPFAM" id="SSF53850">
    <property type="entry name" value="Periplasmic binding protein-like II"/>
    <property type="match status" value="1"/>
</dbReference>
<dbReference type="GO" id="GO:0043190">
    <property type="term" value="C:ATP-binding cassette (ABC) transporter complex"/>
    <property type="evidence" value="ECO:0007669"/>
    <property type="project" value="InterPro"/>
</dbReference>
<dbReference type="GO" id="GO:0042597">
    <property type="term" value="C:periplasmic space"/>
    <property type="evidence" value="ECO:0007669"/>
    <property type="project" value="UniProtKB-ARBA"/>
</dbReference>
<keyword evidence="6" id="KW-1133">Transmembrane helix</keyword>
<feature type="region of interest" description="Disordered" evidence="5">
    <location>
        <begin position="541"/>
        <end position="571"/>
    </location>
</feature>
<dbReference type="PANTHER" id="PTHR30290">
    <property type="entry name" value="PERIPLASMIC BINDING COMPONENT OF ABC TRANSPORTER"/>
    <property type="match status" value="1"/>
</dbReference>
<comment type="subcellular location">
    <subcellularLocation>
        <location evidence="1">Cell envelope</location>
    </subcellularLocation>
</comment>
<organism evidence="8 9">
    <name type="scientific">Candidatus Wallbacteria bacterium HGW-Wallbacteria-1</name>
    <dbReference type="NCBI Taxonomy" id="2013854"/>
    <lineage>
        <taxon>Bacteria</taxon>
        <taxon>Candidatus Walliibacteriota</taxon>
    </lineage>
</organism>
<dbReference type="InterPro" id="IPR030678">
    <property type="entry name" value="Peptide/Ni-bd"/>
</dbReference>
<dbReference type="GO" id="GO:1904680">
    <property type="term" value="F:peptide transmembrane transporter activity"/>
    <property type="evidence" value="ECO:0007669"/>
    <property type="project" value="TreeGrafter"/>
</dbReference>
<dbReference type="InterPro" id="IPR039424">
    <property type="entry name" value="SBP_5"/>
</dbReference>
<evidence type="ECO:0000256" key="2">
    <source>
        <dbReference type="ARBA" id="ARBA00005695"/>
    </source>
</evidence>
<evidence type="ECO:0000259" key="7">
    <source>
        <dbReference type="Pfam" id="PF00496"/>
    </source>
</evidence>
<comment type="caution">
    <text evidence="8">The sequence shown here is derived from an EMBL/GenBank/DDBJ whole genome shotgun (WGS) entry which is preliminary data.</text>
</comment>
<dbReference type="CDD" id="cd00995">
    <property type="entry name" value="PBP2_NikA_DppA_OppA_like"/>
    <property type="match status" value="1"/>
</dbReference>
<reference evidence="8 9" key="1">
    <citation type="journal article" date="2017" name="ISME J.">
        <title>Potential for microbial H2 and metal transformations associated with novel bacteria and archaea in deep terrestrial subsurface sediments.</title>
        <authorList>
            <person name="Hernsdorf A.W."/>
            <person name="Amano Y."/>
            <person name="Miyakawa K."/>
            <person name="Ise K."/>
            <person name="Suzuki Y."/>
            <person name="Anantharaman K."/>
            <person name="Probst A."/>
            <person name="Burstein D."/>
            <person name="Thomas B.C."/>
            <person name="Banfield J.F."/>
        </authorList>
    </citation>
    <scope>NUCLEOTIDE SEQUENCE [LARGE SCALE GENOMIC DNA]</scope>
    <source>
        <strain evidence="8">HGW-Wallbacteria-1</strain>
    </source>
</reference>
<dbReference type="EMBL" id="PGXC01000003">
    <property type="protein sequence ID" value="PKK91170.1"/>
    <property type="molecule type" value="Genomic_DNA"/>
</dbReference>
<evidence type="ECO:0000313" key="9">
    <source>
        <dbReference type="Proteomes" id="UP000233256"/>
    </source>
</evidence>
<evidence type="ECO:0000256" key="5">
    <source>
        <dbReference type="SAM" id="MobiDB-lite"/>
    </source>
</evidence>
<dbReference type="PANTHER" id="PTHR30290:SF10">
    <property type="entry name" value="PERIPLASMIC OLIGOPEPTIDE-BINDING PROTEIN-RELATED"/>
    <property type="match status" value="1"/>
</dbReference>
<gene>
    <name evidence="8" type="ORF">CVV64_05215</name>
</gene>
<dbReference type="Gene3D" id="3.90.76.10">
    <property type="entry name" value="Dipeptide-binding Protein, Domain 1"/>
    <property type="match status" value="1"/>
</dbReference>
<accession>A0A2N1PS59</accession>
<evidence type="ECO:0000256" key="3">
    <source>
        <dbReference type="ARBA" id="ARBA00022448"/>
    </source>
</evidence>
<evidence type="ECO:0000313" key="8">
    <source>
        <dbReference type="EMBL" id="PKK91170.1"/>
    </source>
</evidence>
<dbReference type="InterPro" id="IPR000914">
    <property type="entry name" value="SBP_5_dom"/>
</dbReference>
<dbReference type="Gene3D" id="3.10.105.10">
    <property type="entry name" value="Dipeptide-binding Protein, Domain 3"/>
    <property type="match status" value="1"/>
</dbReference>
<feature type="domain" description="Solute-binding protein family 5" evidence="7">
    <location>
        <begin position="103"/>
        <end position="459"/>
    </location>
</feature>
<keyword evidence="6" id="KW-0812">Transmembrane</keyword>
<dbReference type="GO" id="GO:0015833">
    <property type="term" value="P:peptide transport"/>
    <property type="evidence" value="ECO:0007669"/>
    <property type="project" value="TreeGrafter"/>
</dbReference>
<dbReference type="Proteomes" id="UP000233256">
    <property type="component" value="Unassembled WGS sequence"/>
</dbReference>
<dbReference type="PIRSF" id="PIRSF002741">
    <property type="entry name" value="MppA"/>
    <property type="match status" value="1"/>
</dbReference>
<evidence type="ECO:0000256" key="1">
    <source>
        <dbReference type="ARBA" id="ARBA00004196"/>
    </source>
</evidence>
<dbReference type="Gene3D" id="3.40.190.10">
    <property type="entry name" value="Periplasmic binding protein-like II"/>
    <property type="match status" value="1"/>
</dbReference>
<proteinExistence type="inferred from homology"/>
<keyword evidence="4" id="KW-0732">Signal</keyword>
<dbReference type="GO" id="GO:0030313">
    <property type="term" value="C:cell envelope"/>
    <property type="evidence" value="ECO:0007669"/>
    <property type="project" value="UniProtKB-SubCell"/>
</dbReference>
<keyword evidence="3" id="KW-0813">Transport</keyword>
<evidence type="ECO:0000256" key="6">
    <source>
        <dbReference type="SAM" id="Phobius"/>
    </source>
</evidence>
<comment type="similarity">
    <text evidence="2">Belongs to the bacterial solute-binding protein 5 family.</text>
</comment>
<protein>
    <recommendedName>
        <fullName evidence="7">Solute-binding protein family 5 domain-containing protein</fullName>
    </recommendedName>
</protein>
<feature type="transmembrane region" description="Helical" evidence="6">
    <location>
        <begin position="21"/>
        <end position="41"/>
    </location>
</feature>
<name>A0A2N1PS59_9BACT</name>
<dbReference type="AlphaFoldDB" id="A0A2N1PS59"/>
<sequence>MKRKLICSLQENSEGIRGKRASRISIIIVLLLSMIIGSSLGGCSCSQSGKTGSRGPSSGAVTLCIPSDITGLDPAFCVDVDSGAIAALIHSGLVKFNDSGDLAGDLASSWTISPNGLDYTFQLDSSRSFSNGSPVTSEDVVHSLNRLADPSTGSSRGWMLQRVKGYDDLINGRSERLAGIRSEMPGKLTIILDKPFSPFLSMMATVNTYIIPKTWNKPKGQEIPPGAGPYTLTEWKRDDRLIFTPKSPSLNPVTIRIIPDPSTMVAEFRAGNLDLIKIPTSELSWFRKNRKNHTLSVPNLNVYYIGMNNRVEPFNRADIRQAANLAIDRKTIISTVLEGTGVISAGPVPPGLSTEMDTIEPLKHDPEKARKLLRESGLPLPVKMELWQKTGNKDREAVQAIKGYLDEVGFDVTIVQADWSTLLEAANNGKAPCFYMSWSADYPDPENFLFPLFHSSNWGSNGNRACFSSPQVDQLLQNAVSTTDRKVRLTLFSRAQKLIVERAPWIFLWHRTDFYCFSDRMKPITPPSIYNAEKGEGYKFQTDKFTGKERGTEKTLPADKEIEATPDKKEK</sequence>
<keyword evidence="6" id="KW-0472">Membrane</keyword>
<evidence type="ECO:0000256" key="4">
    <source>
        <dbReference type="ARBA" id="ARBA00022729"/>
    </source>
</evidence>
<dbReference type="Pfam" id="PF00496">
    <property type="entry name" value="SBP_bac_5"/>
    <property type="match status" value="1"/>
</dbReference>